<keyword evidence="4" id="KW-0548">Nucleotidyltransferase</keyword>
<dbReference type="Pfam" id="PF03725">
    <property type="entry name" value="RNase_PH_C"/>
    <property type="match status" value="1"/>
</dbReference>
<dbReference type="InterPro" id="IPR012162">
    <property type="entry name" value="PNPase"/>
</dbReference>
<dbReference type="GO" id="GO:0004654">
    <property type="term" value="F:polyribonucleotide nucleotidyltransferase activity"/>
    <property type="evidence" value="ECO:0007669"/>
    <property type="project" value="UniProtKB-EC"/>
</dbReference>
<dbReference type="FunFam" id="3.30.1370.10:FF:000001">
    <property type="entry name" value="Polyribonucleotide nucleotidyltransferase"/>
    <property type="match status" value="1"/>
</dbReference>
<dbReference type="InterPro" id="IPR036612">
    <property type="entry name" value="KH_dom_type_1_sf"/>
</dbReference>
<dbReference type="GO" id="GO:0005739">
    <property type="term" value="C:mitochondrion"/>
    <property type="evidence" value="ECO:0007669"/>
    <property type="project" value="TreeGrafter"/>
</dbReference>
<dbReference type="CDD" id="cd11364">
    <property type="entry name" value="RNase_PH_PNPase_2"/>
    <property type="match status" value="1"/>
</dbReference>
<dbReference type="Gene3D" id="3.30.1370.10">
    <property type="entry name" value="K Homology domain, type 1"/>
    <property type="match status" value="1"/>
</dbReference>
<dbReference type="InterPro" id="IPR003029">
    <property type="entry name" value="S1_domain"/>
</dbReference>
<name>A0A0N5AP52_9BILA</name>
<dbReference type="NCBIfam" id="NF008805">
    <property type="entry name" value="PRK11824.1"/>
    <property type="match status" value="1"/>
</dbReference>
<evidence type="ECO:0000256" key="1">
    <source>
        <dbReference type="ARBA" id="ARBA00007404"/>
    </source>
</evidence>
<keyword evidence="5" id="KW-0694">RNA-binding</keyword>
<reference evidence="8" key="1">
    <citation type="submission" date="2017-02" db="UniProtKB">
        <authorList>
            <consortium name="WormBaseParasite"/>
        </authorList>
    </citation>
    <scope>IDENTIFICATION</scope>
</reference>
<dbReference type="AlphaFoldDB" id="A0A0N5AP52"/>
<feature type="domain" description="S1 motif" evidence="6">
    <location>
        <begin position="610"/>
        <end position="681"/>
    </location>
</feature>
<evidence type="ECO:0000256" key="5">
    <source>
        <dbReference type="ARBA" id="ARBA00022884"/>
    </source>
</evidence>
<evidence type="ECO:0000256" key="3">
    <source>
        <dbReference type="ARBA" id="ARBA00022679"/>
    </source>
</evidence>
<keyword evidence="3" id="KW-0808">Transferase</keyword>
<dbReference type="EC" id="2.7.7.8" evidence="2"/>
<dbReference type="InterPro" id="IPR020568">
    <property type="entry name" value="Ribosomal_Su5_D2-typ_SF"/>
</dbReference>
<dbReference type="PROSITE" id="PS50126">
    <property type="entry name" value="S1"/>
    <property type="match status" value="1"/>
</dbReference>
<dbReference type="InterPro" id="IPR015848">
    <property type="entry name" value="PNPase_PH_RNA-bd_bac/org-type"/>
</dbReference>
<dbReference type="InterPro" id="IPR015847">
    <property type="entry name" value="ExoRNase_PH_dom2"/>
</dbReference>
<keyword evidence="7" id="KW-1185">Reference proteome</keyword>
<dbReference type="GO" id="GO:0000965">
    <property type="term" value="P:mitochondrial RNA 3'-end processing"/>
    <property type="evidence" value="ECO:0007669"/>
    <property type="project" value="TreeGrafter"/>
</dbReference>
<dbReference type="InterPro" id="IPR036345">
    <property type="entry name" value="ExoRNase_PH_dom2_sf"/>
</dbReference>
<evidence type="ECO:0000256" key="2">
    <source>
        <dbReference type="ARBA" id="ARBA00012416"/>
    </source>
</evidence>
<protein>
    <recommendedName>
        <fullName evidence="2">polyribonucleotide nucleotidyltransferase</fullName>
        <ecNumber evidence="2">2.7.7.8</ecNumber>
    </recommendedName>
</protein>
<dbReference type="GO" id="GO:0000175">
    <property type="term" value="F:3'-5'-RNA exonuclease activity"/>
    <property type="evidence" value="ECO:0007669"/>
    <property type="project" value="TreeGrafter"/>
</dbReference>
<evidence type="ECO:0000313" key="7">
    <source>
        <dbReference type="Proteomes" id="UP000046393"/>
    </source>
</evidence>
<dbReference type="Pfam" id="PF01138">
    <property type="entry name" value="RNase_PH"/>
    <property type="match status" value="2"/>
</dbReference>
<dbReference type="Pfam" id="PF03726">
    <property type="entry name" value="PNPase"/>
    <property type="match status" value="1"/>
</dbReference>
<dbReference type="InterPro" id="IPR001247">
    <property type="entry name" value="ExoRNase_PH_dom1"/>
</dbReference>
<dbReference type="Gene3D" id="3.30.230.70">
    <property type="entry name" value="GHMP Kinase, N-terminal domain"/>
    <property type="match status" value="2"/>
</dbReference>
<evidence type="ECO:0000313" key="8">
    <source>
        <dbReference type="WBParaSite" id="SMUV_0000641801-mRNA-1"/>
    </source>
</evidence>
<dbReference type="Proteomes" id="UP000046393">
    <property type="component" value="Unplaced"/>
</dbReference>
<comment type="similarity">
    <text evidence="1">Belongs to the polyribonucleotide nucleotidyltransferase family.</text>
</comment>
<sequence length="695" mass="76849">MARFANGAVVVSHGNNAVLATVVGKKESKSLSDFVSLSVDFRQSAAAVGRIPVNYLRRELKQTDNDILISRAIDRSLRPLFRKDFGGEVQVICKPLSLIDDGDPLILGINGASAALAVSDIPWDGPVSAVRVGYISNEVVINPSPKALKDSSLNMVVTGNKDGKRVVMIEMDGDQIPENLLMDCFNSAINEDKKIVNVIEQLVKENGKKKWDMELHESDSEMVEEINSLCKDRVYYILTDQRHDKESRDRCIAELRSEVVDSLIDKYDKNEMESAFSSLVKNTLRDLIITSDIRCDGRGLEEFRLIEIKVDVYKKLHGSALFQRGQTQVLGTVTFDSPSAAFHPDSISQLLGSQRKKMFMLHYEFPSFATNEISTFRGANRRELGHGALAEKALKCLVPDHFPYSIRLACQVLESNGSSSMASVCVGSLALLDAGVPLKAPAAGVAIGMVSDQDTGRYKILTDILGIEDYSGDMDFKIAGTSKGITAMQLDLKIPGITLEMVREALVRGRKGIDYVLKLMNEAQASPRSQFKSSVPVIETMNIPVFRKSILFRNGGYNAKLIEAETGVQISTEDDANISLMAPNRNKMQEAKEMMEKIFNDEDDIEFIFGALYKGEIVEILENGITIRLKKGMKPIFMRNSNLDARPVAHASVLGLKVGSSITVQYLGRDSHTGQHRICRKTLQSISLPVNNFNR</sequence>
<dbReference type="PIRSF" id="PIRSF005499">
    <property type="entry name" value="PNPase"/>
    <property type="match status" value="1"/>
</dbReference>
<dbReference type="InterPro" id="IPR027408">
    <property type="entry name" value="PNPase/RNase_PH_dom_sf"/>
</dbReference>
<dbReference type="NCBIfam" id="TIGR03591">
    <property type="entry name" value="polynuc_phos"/>
    <property type="match status" value="1"/>
</dbReference>
<dbReference type="GO" id="GO:0000958">
    <property type="term" value="P:mitochondrial mRNA catabolic process"/>
    <property type="evidence" value="ECO:0007669"/>
    <property type="project" value="TreeGrafter"/>
</dbReference>
<organism evidence="7 8">
    <name type="scientific">Syphacia muris</name>
    <dbReference type="NCBI Taxonomy" id="451379"/>
    <lineage>
        <taxon>Eukaryota</taxon>
        <taxon>Metazoa</taxon>
        <taxon>Ecdysozoa</taxon>
        <taxon>Nematoda</taxon>
        <taxon>Chromadorea</taxon>
        <taxon>Rhabditida</taxon>
        <taxon>Spirurina</taxon>
        <taxon>Oxyuridomorpha</taxon>
        <taxon>Oxyuroidea</taxon>
        <taxon>Oxyuridae</taxon>
        <taxon>Syphacia</taxon>
    </lineage>
</organism>
<dbReference type="SUPFAM" id="SSF54791">
    <property type="entry name" value="Eukaryotic type KH-domain (KH-domain type I)"/>
    <property type="match status" value="1"/>
</dbReference>
<dbReference type="SUPFAM" id="SSF54211">
    <property type="entry name" value="Ribosomal protein S5 domain 2-like"/>
    <property type="match status" value="2"/>
</dbReference>
<proteinExistence type="inferred from homology"/>
<dbReference type="GO" id="GO:0005829">
    <property type="term" value="C:cytosol"/>
    <property type="evidence" value="ECO:0007669"/>
    <property type="project" value="TreeGrafter"/>
</dbReference>
<dbReference type="STRING" id="451379.A0A0N5AP52"/>
<dbReference type="PANTHER" id="PTHR11252">
    <property type="entry name" value="POLYRIBONUCLEOTIDE NUCLEOTIDYLTRANSFERASE"/>
    <property type="match status" value="1"/>
</dbReference>
<dbReference type="FunFam" id="3.30.230.70:FF:000001">
    <property type="entry name" value="Polyribonucleotide nucleotidyltransferase"/>
    <property type="match status" value="1"/>
</dbReference>
<evidence type="ECO:0000256" key="4">
    <source>
        <dbReference type="ARBA" id="ARBA00022695"/>
    </source>
</evidence>
<accession>A0A0N5AP52</accession>
<dbReference type="PANTHER" id="PTHR11252:SF0">
    <property type="entry name" value="POLYRIBONUCLEOTIDE NUCLEOTIDYLTRANSFERASE 1, MITOCHONDRIAL"/>
    <property type="match status" value="1"/>
</dbReference>
<dbReference type="GO" id="GO:0003723">
    <property type="term" value="F:RNA binding"/>
    <property type="evidence" value="ECO:0007669"/>
    <property type="project" value="UniProtKB-KW"/>
</dbReference>
<dbReference type="WBParaSite" id="SMUV_0000641801-mRNA-1">
    <property type="protein sequence ID" value="SMUV_0000641801-mRNA-1"/>
    <property type="gene ID" value="SMUV_0000641801"/>
</dbReference>
<dbReference type="SUPFAM" id="SSF55666">
    <property type="entry name" value="Ribonuclease PH domain 2-like"/>
    <property type="match status" value="2"/>
</dbReference>
<evidence type="ECO:0000259" key="6">
    <source>
        <dbReference type="PROSITE" id="PS50126"/>
    </source>
</evidence>